<dbReference type="EMBL" id="JAHMUF010000007">
    <property type="protein sequence ID" value="KAG7194427.1"/>
    <property type="molecule type" value="Genomic_DNA"/>
</dbReference>
<gene>
    <name evidence="6" type="ORF">KQ657_004640</name>
</gene>
<evidence type="ECO:0000313" key="7">
    <source>
        <dbReference type="Proteomes" id="UP000790833"/>
    </source>
</evidence>
<comment type="caution">
    <text evidence="6">The sequence shown here is derived from an EMBL/GenBank/DDBJ whole genome shotgun (WGS) entry which is preliminary data.</text>
</comment>
<dbReference type="GeneID" id="66118014"/>
<dbReference type="InterPro" id="IPR020040">
    <property type="entry name" value="Ribosomal_uL6_a/b-dom"/>
</dbReference>
<dbReference type="GO" id="GO:0006412">
    <property type="term" value="P:translation"/>
    <property type="evidence" value="ECO:0007669"/>
    <property type="project" value="InterPro"/>
</dbReference>
<evidence type="ECO:0000256" key="2">
    <source>
        <dbReference type="ARBA" id="ARBA00022980"/>
    </source>
</evidence>
<keyword evidence="2 4" id="KW-0689">Ribosomal protein</keyword>
<organism evidence="6 7">
    <name type="scientific">Scheffersomyces spartinae</name>
    <dbReference type="NCBI Taxonomy" id="45513"/>
    <lineage>
        <taxon>Eukaryota</taxon>
        <taxon>Fungi</taxon>
        <taxon>Dikarya</taxon>
        <taxon>Ascomycota</taxon>
        <taxon>Saccharomycotina</taxon>
        <taxon>Pichiomycetes</taxon>
        <taxon>Debaryomycetaceae</taxon>
        <taxon>Scheffersomyces</taxon>
    </lineage>
</organism>
<evidence type="ECO:0000256" key="3">
    <source>
        <dbReference type="ARBA" id="ARBA00023274"/>
    </source>
</evidence>
<keyword evidence="3 4" id="KW-0687">Ribonucleoprotein</keyword>
<reference evidence="6" key="1">
    <citation type="submission" date="2021-03" db="EMBL/GenBank/DDBJ databases">
        <authorList>
            <person name="Palmer J.M."/>
        </authorList>
    </citation>
    <scope>NUCLEOTIDE SEQUENCE</scope>
    <source>
        <strain evidence="6">ARV_011</strain>
    </source>
</reference>
<protein>
    <recommendedName>
        <fullName evidence="5">Large ribosomal subunit protein uL6 alpha-beta domain-containing protein</fullName>
    </recommendedName>
</protein>
<evidence type="ECO:0000256" key="4">
    <source>
        <dbReference type="RuleBase" id="RU003869"/>
    </source>
</evidence>
<dbReference type="PROSITE" id="PS00525">
    <property type="entry name" value="RIBOSOMAL_L6_1"/>
    <property type="match status" value="1"/>
</dbReference>
<dbReference type="PANTHER" id="PTHR11655:SF14">
    <property type="entry name" value="LARGE RIBOSOMAL SUBUNIT PROTEIN UL6M"/>
    <property type="match status" value="1"/>
</dbReference>
<dbReference type="SUPFAM" id="SSF56053">
    <property type="entry name" value="Ribosomal protein L6"/>
    <property type="match status" value="2"/>
</dbReference>
<keyword evidence="7" id="KW-1185">Reference proteome</keyword>
<sequence length="228" mass="25416">MLSSRLALLGSSSLSFTRTFASSSIHLSNIGKVPVRLSEGVECYTEDLPKEFARKFRKGKDIHYLDRLIVVKGPKGELKAEVPSFVNLQNENNHVTVTVANPQDKLQRSMWGTARSIVQNNMIGLTEGHLAFVKFVGTGYRAVLEKDAKGKDVIALKVGQKFTPRLPVPSYLTVSLPNPARLLIEGADKQKVFEFAAAIRAYKKPEPYKGKGIFINNETIRMKEKKLK</sequence>
<dbReference type="OrthoDB" id="540873at2759"/>
<dbReference type="InterPro" id="IPR036789">
    <property type="entry name" value="Ribosomal_uL6-like_a/b-dom_sf"/>
</dbReference>
<dbReference type="Gene3D" id="3.90.930.12">
    <property type="entry name" value="Ribosomal protein L6, alpha-beta domain"/>
    <property type="match status" value="2"/>
</dbReference>
<dbReference type="GO" id="GO:0019843">
    <property type="term" value="F:rRNA binding"/>
    <property type="evidence" value="ECO:0007669"/>
    <property type="project" value="InterPro"/>
</dbReference>
<feature type="domain" description="Large ribosomal subunit protein uL6 alpha-beta" evidence="5">
    <location>
        <begin position="67"/>
        <end position="128"/>
    </location>
</feature>
<evidence type="ECO:0000313" key="6">
    <source>
        <dbReference type="EMBL" id="KAG7194427.1"/>
    </source>
</evidence>
<dbReference type="GO" id="GO:0005762">
    <property type="term" value="C:mitochondrial large ribosomal subunit"/>
    <property type="evidence" value="ECO:0007669"/>
    <property type="project" value="TreeGrafter"/>
</dbReference>
<accession>A0A9P7VAP0</accession>
<feature type="domain" description="Large ribosomal subunit protein uL6 alpha-beta" evidence="5">
    <location>
        <begin position="148"/>
        <end position="213"/>
    </location>
</feature>
<evidence type="ECO:0000256" key="1">
    <source>
        <dbReference type="ARBA" id="ARBA00009356"/>
    </source>
</evidence>
<evidence type="ECO:0000259" key="5">
    <source>
        <dbReference type="Pfam" id="PF00347"/>
    </source>
</evidence>
<dbReference type="AlphaFoldDB" id="A0A9P7VAP0"/>
<name>A0A9P7VAP0_9ASCO</name>
<dbReference type="PANTHER" id="PTHR11655">
    <property type="entry name" value="60S/50S RIBOSOMAL PROTEIN L6/L9"/>
    <property type="match status" value="1"/>
</dbReference>
<proteinExistence type="inferred from homology"/>
<dbReference type="RefSeq" id="XP_043049974.1">
    <property type="nucleotide sequence ID" value="XM_043195308.1"/>
</dbReference>
<dbReference type="InterPro" id="IPR002358">
    <property type="entry name" value="Ribosomal_uL6_CS"/>
</dbReference>
<dbReference type="PRINTS" id="PR00059">
    <property type="entry name" value="RIBOSOMALL6"/>
</dbReference>
<dbReference type="GO" id="GO:0003735">
    <property type="term" value="F:structural constituent of ribosome"/>
    <property type="evidence" value="ECO:0007669"/>
    <property type="project" value="InterPro"/>
</dbReference>
<comment type="similarity">
    <text evidence="1 4">Belongs to the universal ribosomal protein uL6 family.</text>
</comment>
<dbReference type="Proteomes" id="UP000790833">
    <property type="component" value="Unassembled WGS sequence"/>
</dbReference>
<dbReference type="InterPro" id="IPR019906">
    <property type="entry name" value="Ribosomal_uL6_bac-type"/>
</dbReference>
<dbReference type="InterPro" id="IPR000702">
    <property type="entry name" value="Ribosomal_uL6-like"/>
</dbReference>
<dbReference type="Pfam" id="PF00347">
    <property type="entry name" value="Ribosomal_L6"/>
    <property type="match status" value="2"/>
</dbReference>